<evidence type="ECO:0000313" key="1">
    <source>
        <dbReference type="EMBL" id="UQV27071.1"/>
    </source>
</evidence>
<protein>
    <recommendedName>
        <fullName evidence="3">Effector</fullName>
    </recommendedName>
</protein>
<organism evidence="1 2">
    <name type="scientific">Candidatus Phytoplasma asiaticum</name>
    <dbReference type="NCBI Taxonomy" id="2763338"/>
    <lineage>
        <taxon>Bacteria</taxon>
        <taxon>Bacillati</taxon>
        <taxon>Mycoplasmatota</taxon>
        <taxon>Mollicutes</taxon>
        <taxon>Acholeplasmatales</taxon>
        <taxon>Acholeplasmataceae</taxon>
        <taxon>Candidatus Phytoplasma</taxon>
        <taxon>16SrII (Peanut WB group)</taxon>
    </lineage>
</organism>
<evidence type="ECO:0000313" key="2">
    <source>
        <dbReference type="Proteomes" id="UP000769022"/>
    </source>
</evidence>
<dbReference type="AlphaFoldDB" id="A0AAX3B8T1"/>
<reference evidence="1 2" key="1">
    <citation type="submission" date="2022-05" db="EMBL/GenBank/DDBJ databases">
        <title>'Parthenium hysterophorus' phyllody phytoplasma strain PR34.</title>
        <authorList>
            <person name="Kirdat K."/>
            <person name="Tiwarekar B."/>
            <person name="Yadav A."/>
        </authorList>
    </citation>
    <scope>NUCLEOTIDE SEQUENCE [LARGE SCALE GENOMIC DNA]</scope>
    <source>
        <strain evidence="1 2">PR34</strain>
    </source>
</reference>
<accession>A0AAX3B8T1</accession>
<gene>
    <name evidence="1" type="ORF">H7686_0001760</name>
</gene>
<dbReference type="EMBL" id="CP097206">
    <property type="protein sequence ID" value="UQV27071.1"/>
    <property type="molecule type" value="Genomic_DNA"/>
</dbReference>
<dbReference type="RefSeq" id="WP_249175859.1">
    <property type="nucleotide sequence ID" value="NZ_JACRYS020000008.1"/>
</dbReference>
<dbReference type="KEGG" id="pphy:H7686_0001760"/>
<evidence type="ECO:0008006" key="3">
    <source>
        <dbReference type="Google" id="ProtNLM"/>
    </source>
</evidence>
<name>A0AAX3B8T1_9MOLU</name>
<proteinExistence type="predicted"/>
<dbReference type="Proteomes" id="UP000769022">
    <property type="component" value="Chromosome"/>
</dbReference>
<sequence length="381" mass="45159">MKLLKLNKFLIFLFLIQFIWLFNNNFLKLCAFDIANYEKDYNTKHNAIYWRHEKGHMFSDKAYVFYNLFPFKRMPCKTYQEFANTKQIIKNTTVLVSNLLFPVNRIFKVLDTVQEVTGDKYINDSDDQIAFINQFVKYFIQYRPEKGIFFFDPDYLKEISYVDITFCNCEMSNSLFSMSYDLLENFFQNEVDKIPYEDIFFNEASEVEMAELGLNLQNFYQKILGNDSLKKRIRTQIIQKVKNQINLKILKTGINQTTKYVASKLICNFLIPGAIESYEMLKQNHDANCHIDQNIRVYIKNNNFEKTLGFALHYNKVDNRIEIFSLEQNQLSSRLSSHFIQKINIFNSTHMLVSLLQPKNLGTPDMNLNIYGCKLKKNLQK</sequence>
<keyword evidence="2" id="KW-1185">Reference proteome</keyword>